<dbReference type="GO" id="GO:0030572">
    <property type="term" value="F:phosphatidyltransferase activity"/>
    <property type="evidence" value="ECO:0007669"/>
    <property type="project" value="UniProtKB-ARBA"/>
</dbReference>
<evidence type="ECO:0000313" key="7">
    <source>
        <dbReference type="EMBL" id="OBZ96263.1"/>
    </source>
</evidence>
<keyword evidence="4" id="KW-0964">Secreted</keyword>
<dbReference type="OrthoDB" id="9814092at2"/>
<organism evidence="7 8">
    <name type="scientific">Pararhizobium polonicum</name>
    <dbReference type="NCBI Taxonomy" id="1612624"/>
    <lineage>
        <taxon>Bacteria</taxon>
        <taxon>Pseudomonadati</taxon>
        <taxon>Pseudomonadota</taxon>
        <taxon>Alphaproteobacteria</taxon>
        <taxon>Hyphomicrobiales</taxon>
        <taxon>Rhizobiaceae</taxon>
        <taxon>Rhizobium/Agrobacterium group</taxon>
        <taxon>Pararhizobium</taxon>
    </lineage>
</organism>
<dbReference type="PANTHER" id="PTHR21248">
    <property type="entry name" value="CARDIOLIPIN SYNTHASE"/>
    <property type="match status" value="1"/>
</dbReference>
<dbReference type="PROSITE" id="PS50035">
    <property type="entry name" value="PLD"/>
    <property type="match status" value="2"/>
</dbReference>
<name>A0A1C7P4Q5_9HYPH</name>
<dbReference type="PATRIC" id="fig|1612624.7.peg.1666"/>
<dbReference type="Gene3D" id="3.30.870.10">
    <property type="entry name" value="Endonuclease Chain A"/>
    <property type="match status" value="2"/>
</dbReference>
<evidence type="ECO:0000256" key="1">
    <source>
        <dbReference type="ARBA" id="ARBA00003145"/>
    </source>
</evidence>
<feature type="domain" description="PLD phosphodiesterase" evidence="6">
    <location>
        <begin position="411"/>
        <end position="438"/>
    </location>
</feature>
<dbReference type="CDD" id="cd09111">
    <property type="entry name" value="PLDc_ymdC_like_1"/>
    <property type="match status" value="1"/>
</dbReference>
<accession>A0A1C7P4Q5</accession>
<dbReference type="AlphaFoldDB" id="A0A1C7P4Q5"/>
<reference evidence="7 8" key="1">
    <citation type="journal article" date="2016" name="Syst. Appl. Microbiol.">
        <title>Pararhizobium polonicum sp. nov. isolated from tumors on stone fruit rootstocks.</title>
        <authorList>
            <person name="Pulawska J."/>
            <person name="Kuzmanovic N."/>
            <person name="Willems A."/>
            <person name="Pothier J.F."/>
        </authorList>
    </citation>
    <scope>NUCLEOTIDE SEQUENCE [LARGE SCALE GENOMIC DNA]</scope>
    <source>
        <strain evidence="7 8">F5.1</strain>
    </source>
</reference>
<keyword evidence="8" id="KW-1185">Reference proteome</keyword>
<proteinExistence type="predicted"/>
<dbReference type="GO" id="GO:0032049">
    <property type="term" value="P:cardiolipin biosynthetic process"/>
    <property type="evidence" value="ECO:0007669"/>
    <property type="project" value="UniProtKB-ARBA"/>
</dbReference>
<dbReference type="SUPFAM" id="SSF56024">
    <property type="entry name" value="Phospholipase D/nuclease"/>
    <property type="match status" value="2"/>
</dbReference>
<comment type="function">
    <text evidence="1">Could be a virulence factor.</text>
</comment>
<dbReference type="EMBL" id="LGLV01000005">
    <property type="protein sequence ID" value="OBZ96263.1"/>
    <property type="molecule type" value="Genomic_DNA"/>
</dbReference>
<dbReference type="CDD" id="cd09113">
    <property type="entry name" value="PLDc_ymdC_like_2"/>
    <property type="match status" value="1"/>
</dbReference>
<dbReference type="PANTHER" id="PTHR21248:SF12">
    <property type="entry name" value="CARDIOLIPIN SYNTHASE C"/>
    <property type="match status" value="1"/>
</dbReference>
<dbReference type="Proteomes" id="UP000093111">
    <property type="component" value="Unassembled WGS sequence"/>
</dbReference>
<dbReference type="SMART" id="SM00155">
    <property type="entry name" value="PLDc"/>
    <property type="match status" value="2"/>
</dbReference>
<gene>
    <name evidence="7" type="ORF">ADU59_07905</name>
</gene>
<dbReference type="GO" id="GO:0005576">
    <property type="term" value="C:extracellular region"/>
    <property type="evidence" value="ECO:0007669"/>
    <property type="project" value="UniProtKB-SubCell"/>
</dbReference>
<dbReference type="STRING" id="1612624.ADU59_07905"/>
<evidence type="ECO:0000256" key="4">
    <source>
        <dbReference type="ARBA" id="ARBA00022525"/>
    </source>
</evidence>
<evidence type="ECO:0000259" key="6">
    <source>
        <dbReference type="PROSITE" id="PS50035"/>
    </source>
</evidence>
<comment type="subcellular location">
    <subcellularLocation>
        <location evidence="2">Secreted</location>
    </subcellularLocation>
</comment>
<evidence type="ECO:0000256" key="5">
    <source>
        <dbReference type="ARBA" id="ARBA00029594"/>
    </source>
</evidence>
<evidence type="ECO:0000256" key="3">
    <source>
        <dbReference type="ARBA" id="ARBA00018392"/>
    </source>
</evidence>
<feature type="domain" description="PLD phosphodiesterase" evidence="6">
    <location>
        <begin position="172"/>
        <end position="199"/>
    </location>
</feature>
<protein>
    <recommendedName>
        <fullName evidence="3">Phospholipase D</fullName>
    </recommendedName>
    <alternativeName>
        <fullName evidence="5">Choline phosphatase</fullName>
    </alternativeName>
</protein>
<sequence>MRASIIALSVFVSGLFVVFAVYAYGRFGRRLQGPASAALKPESGQTELDRLAAPLLEAHAGFNGIALISDNMAAFTLRALSARRAGRSLDLQYYYWKNDLTGRMLTREVLAAADRGVRVRLLLDDINAGLHDRMCLSLDGHPNIEVRLFNPSRARTDRFKRGFEMMLRPFRATRRMHNKQWIADGRLVIAGGRNIGDAYFDADEQSNFRDLDVWMLGPVADDAAAVFDRYWNSPVVVPIGSLRTPRMHYLPAFRTKLERIAATSGGRHYLAHVEAAIEDGALLPAKVALHWTGAARLVSDPPEKAFLQKRDNNWIMRELMPVLTSAQRDVRVISPYFIPGAVGIAEIGRLVKRRVKVDVLTNSLAATDVAAVHGAYANYRKALLRSGTTLFELKATHASGDPQRMSLFGSRAASLHTKAFTVDGRTGFVGSMNFDPRSASLNTEMGVLFTHPGLVAEVEAIFAEETRPENSFRLSLDKGRLRWHDRQDEEPRVLRREPEAGFWRRLTAGVIGVLPIESQL</sequence>
<dbReference type="RefSeq" id="WP_068953383.1">
    <property type="nucleotide sequence ID" value="NZ_LGLV01000005.1"/>
</dbReference>
<dbReference type="InterPro" id="IPR001736">
    <property type="entry name" value="PLipase_D/transphosphatidylase"/>
</dbReference>
<comment type="caution">
    <text evidence="7">The sequence shown here is derived from an EMBL/GenBank/DDBJ whole genome shotgun (WGS) entry which is preliminary data.</text>
</comment>
<dbReference type="Pfam" id="PF13091">
    <property type="entry name" value="PLDc_2"/>
    <property type="match status" value="2"/>
</dbReference>
<dbReference type="InterPro" id="IPR025202">
    <property type="entry name" value="PLD-like_dom"/>
</dbReference>
<evidence type="ECO:0000256" key="2">
    <source>
        <dbReference type="ARBA" id="ARBA00004613"/>
    </source>
</evidence>
<evidence type="ECO:0000313" key="8">
    <source>
        <dbReference type="Proteomes" id="UP000093111"/>
    </source>
</evidence>